<feature type="compositionally biased region" description="Polar residues" evidence="1">
    <location>
        <begin position="1"/>
        <end position="20"/>
    </location>
</feature>
<gene>
    <name evidence="3" type="ORF">SAMN05216410_3248</name>
</gene>
<keyword evidence="2" id="KW-0472">Membrane</keyword>
<feature type="transmembrane region" description="Helical" evidence="2">
    <location>
        <begin position="129"/>
        <end position="145"/>
    </location>
</feature>
<proteinExistence type="predicted"/>
<accession>A0A1G6UFP7</accession>
<feature type="transmembrane region" description="Helical" evidence="2">
    <location>
        <begin position="106"/>
        <end position="123"/>
    </location>
</feature>
<dbReference type="RefSeq" id="WP_093185162.1">
    <property type="nucleotide sequence ID" value="NZ_FMYH01000007.1"/>
</dbReference>
<protein>
    <submittedName>
        <fullName evidence="3">YwiC-like protein</fullName>
    </submittedName>
</protein>
<feature type="transmembrane region" description="Helical" evidence="2">
    <location>
        <begin position="218"/>
        <end position="236"/>
    </location>
</feature>
<feature type="compositionally biased region" description="Basic residues" evidence="1">
    <location>
        <begin position="33"/>
        <end position="42"/>
    </location>
</feature>
<dbReference type="STRING" id="1814289.SAMN05216410_3248"/>
<dbReference type="Pfam" id="PF14256">
    <property type="entry name" value="YwiC"/>
    <property type="match status" value="1"/>
</dbReference>
<feature type="transmembrane region" description="Helical" evidence="2">
    <location>
        <begin position="74"/>
        <end position="94"/>
    </location>
</feature>
<feature type="transmembrane region" description="Helical" evidence="2">
    <location>
        <begin position="273"/>
        <end position="291"/>
    </location>
</feature>
<keyword evidence="2" id="KW-1133">Transmembrane helix</keyword>
<evidence type="ECO:0000256" key="1">
    <source>
        <dbReference type="SAM" id="MobiDB-lite"/>
    </source>
</evidence>
<feature type="transmembrane region" description="Helical" evidence="2">
    <location>
        <begin position="50"/>
        <end position="68"/>
    </location>
</feature>
<evidence type="ECO:0000313" key="4">
    <source>
        <dbReference type="Proteomes" id="UP000199039"/>
    </source>
</evidence>
<dbReference type="Proteomes" id="UP000199039">
    <property type="component" value="Unassembled WGS sequence"/>
</dbReference>
<dbReference type="AlphaFoldDB" id="A0A1G6UFP7"/>
<sequence length="324" mass="33955">MPRQAAGSTTGPPNRQASGQSRPTARPPARPTGRPRPKRRRSPGWVPDQHGAWAMLVVPFVVGMLAAGPAPVHLPLAVLWVVGYFDFYAVGLWLKSRRKTRYVPPVRAYSIALVVPAAAVLALRPGLVVWAPAFAPLVVISLWCSHRRRDRSLLNDATTVLAACLMLPVAFFAGIPAPALPGSTPAGSVLPGSALPGSTLSDAGGWLGQAGPANWPQVWVATALVLVYFFGTVLYVKTLIRRRGDRGFLAVSVGYHAVVTVAAAGLTAAVGQAWGPVVVVFALLAARSWWVPRTAAKPIQFGLGEFAASVVVGALALGVVGLLG</sequence>
<feature type="transmembrane region" description="Helical" evidence="2">
    <location>
        <begin position="303"/>
        <end position="323"/>
    </location>
</feature>
<dbReference type="EMBL" id="FMYH01000007">
    <property type="protein sequence ID" value="SDD40230.1"/>
    <property type="molecule type" value="Genomic_DNA"/>
</dbReference>
<feature type="region of interest" description="Disordered" evidence="1">
    <location>
        <begin position="1"/>
        <end position="46"/>
    </location>
</feature>
<feature type="transmembrane region" description="Helical" evidence="2">
    <location>
        <begin position="248"/>
        <end position="267"/>
    </location>
</feature>
<keyword evidence="2" id="KW-0812">Transmembrane</keyword>
<evidence type="ECO:0000313" key="3">
    <source>
        <dbReference type="EMBL" id="SDD40230.1"/>
    </source>
</evidence>
<dbReference type="OrthoDB" id="2380563at2"/>
<dbReference type="InterPro" id="IPR025576">
    <property type="entry name" value="YwiC"/>
</dbReference>
<organism evidence="3 4">
    <name type="scientific">Sanguibacter gelidistatuariae</name>
    <dbReference type="NCBI Taxonomy" id="1814289"/>
    <lineage>
        <taxon>Bacteria</taxon>
        <taxon>Bacillati</taxon>
        <taxon>Actinomycetota</taxon>
        <taxon>Actinomycetes</taxon>
        <taxon>Micrococcales</taxon>
        <taxon>Sanguibacteraceae</taxon>
        <taxon>Sanguibacter</taxon>
    </lineage>
</organism>
<keyword evidence="4" id="KW-1185">Reference proteome</keyword>
<name>A0A1G6UFP7_9MICO</name>
<evidence type="ECO:0000256" key="2">
    <source>
        <dbReference type="SAM" id="Phobius"/>
    </source>
</evidence>
<reference evidence="3 4" key="1">
    <citation type="submission" date="2016-09" db="EMBL/GenBank/DDBJ databases">
        <authorList>
            <person name="Capua I."/>
            <person name="De Benedictis P."/>
            <person name="Joannis T."/>
            <person name="Lombin L.H."/>
            <person name="Cattoli G."/>
        </authorList>
    </citation>
    <scope>NUCLEOTIDE SEQUENCE [LARGE SCALE GENOMIC DNA]</scope>
    <source>
        <strain evidence="3 4">ISLP-3</strain>
    </source>
</reference>
<feature type="transmembrane region" description="Helical" evidence="2">
    <location>
        <begin position="157"/>
        <end position="175"/>
    </location>
</feature>